<dbReference type="AlphaFoldDB" id="A0A514JPH3"/>
<organism evidence="1 2">
    <name type="scientific">Streptomyces calvus</name>
    <dbReference type="NCBI Taxonomy" id="67282"/>
    <lineage>
        <taxon>Bacteria</taxon>
        <taxon>Bacillati</taxon>
        <taxon>Actinomycetota</taxon>
        <taxon>Actinomycetes</taxon>
        <taxon>Kitasatosporales</taxon>
        <taxon>Streptomycetaceae</taxon>
        <taxon>Streptomyces</taxon>
    </lineage>
</organism>
<reference evidence="1 2" key="1">
    <citation type="submission" date="2017-07" db="EMBL/GenBank/DDBJ databases">
        <title>The Complete Genome of Streptomyces asterosporus-ZSY.</title>
        <authorList>
            <person name="Zhang S."/>
        </authorList>
    </citation>
    <scope>NUCLEOTIDE SEQUENCE [LARGE SCALE GENOMIC DNA]</scope>
    <source>
        <strain evidence="1 2">DSM 41452</strain>
    </source>
</reference>
<evidence type="ECO:0000313" key="1">
    <source>
        <dbReference type="EMBL" id="QDI68922.1"/>
    </source>
</evidence>
<sequence>MMQQTYILDRWEDRSGHRLTWKFGYRGTVGEFGRIEVVYPARRHGDRHVTEVSGDTVPVTAFDGWAYGRKPSLHLGQLGVGTAGIRLKRNRWAQTRAGRALRMQVAGRAYRYLATSRRHRDRALVRDGVEIRTSRHGRGARKKVTLTVLGPADATDLALAAVMIGVNTRNLTRGGAVRAFFGRSLDWLEIFHSP</sequence>
<proteinExistence type="predicted"/>
<dbReference type="KEGG" id="sast:CD934_09640"/>
<keyword evidence="2" id="KW-1185">Reference proteome</keyword>
<name>A0A514JPH3_9ACTN</name>
<dbReference type="Proteomes" id="UP000316215">
    <property type="component" value="Chromosome"/>
</dbReference>
<gene>
    <name evidence="1" type="ORF">CD934_09640</name>
</gene>
<accession>A0A514JPH3</accession>
<protein>
    <submittedName>
        <fullName evidence="1">Uncharacterized protein</fullName>
    </submittedName>
</protein>
<evidence type="ECO:0000313" key="2">
    <source>
        <dbReference type="Proteomes" id="UP000316215"/>
    </source>
</evidence>
<dbReference type="EMBL" id="CP022310">
    <property type="protein sequence ID" value="QDI68922.1"/>
    <property type="molecule type" value="Genomic_DNA"/>
</dbReference>